<accession>A0ACB7FGD4</accession>
<sequence>MQTAMDHDQTASMRGGYEQLKQQGSVVLSKSHDLNVQLRHFALLTSSPSALCRLTQAAGLASIKKRTAAYSPRSRVEARFWDASGPDHGGAMKQ</sequence>
<dbReference type="EMBL" id="CM024799">
    <property type="protein sequence ID" value="KAG8013589.1"/>
    <property type="molecule type" value="Genomic_DNA"/>
</dbReference>
<name>A0ACB7FGD4_NIBAL</name>
<protein>
    <submittedName>
        <fullName evidence="1">Uncharacterized protein</fullName>
    </submittedName>
</protein>
<proteinExistence type="predicted"/>
<organism evidence="1 2">
    <name type="scientific">Nibea albiflora</name>
    <name type="common">Yellow drum</name>
    <name type="synonym">Corvina albiflora</name>
    <dbReference type="NCBI Taxonomy" id="240163"/>
    <lineage>
        <taxon>Eukaryota</taxon>
        <taxon>Metazoa</taxon>
        <taxon>Chordata</taxon>
        <taxon>Craniata</taxon>
        <taxon>Vertebrata</taxon>
        <taxon>Euteleostomi</taxon>
        <taxon>Actinopterygii</taxon>
        <taxon>Neopterygii</taxon>
        <taxon>Teleostei</taxon>
        <taxon>Neoteleostei</taxon>
        <taxon>Acanthomorphata</taxon>
        <taxon>Eupercaria</taxon>
        <taxon>Sciaenidae</taxon>
        <taxon>Nibea</taxon>
    </lineage>
</organism>
<reference evidence="1" key="1">
    <citation type="submission" date="2020-04" db="EMBL/GenBank/DDBJ databases">
        <title>A chromosome-scale assembly and high-density genetic map of the yellow drum (Nibea albiflora) genome.</title>
        <authorList>
            <person name="Xu D."/>
            <person name="Zhang W."/>
            <person name="Chen R."/>
            <person name="Tan P."/>
            <person name="Wang L."/>
            <person name="Song H."/>
            <person name="Tian L."/>
            <person name="Zhu Q."/>
            <person name="Wang B."/>
        </authorList>
    </citation>
    <scope>NUCLEOTIDE SEQUENCE</scope>
    <source>
        <strain evidence="1">ZJHYS-2018</strain>
    </source>
</reference>
<comment type="caution">
    <text evidence="1">The sequence shown here is derived from an EMBL/GenBank/DDBJ whole genome shotgun (WGS) entry which is preliminary data.</text>
</comment>
<keyword evidence="2" id="KW-1185">Reference proteome</keyword>
<gene>
    <name evidence="1" type="ORF">GBF38_022040</name>
</gene>
<evidence type="ECO:0000313" key="2">
    <source>
        <dbReference type="Proteomes" id="UP000805704"/>
    </source>
</evidence>
<evidence type="ECO:0000313" key="1">
    <source>
        <dbReference type="EMBL" id="KAG8013589.1"/>
    </source>
</evidence>
<dbReference type="Proteomes" id="UP000805704">
    <property type="component" value="Chromosome 11"/>
</dbReference>